<gene>
    <name evidence="1" type="ORF">SAMN05444272_1228</name>
</gene>
<dbReference type="Proteomes" id="UP000186002">
    <property type="component" value="Unassembled WGS sequence"/>
</dbReference>
<accession>A0A1M7CPA9</accession>
<dbReference type="STRING" id="735517.SAMN05444272_1228"/>
<reference evidence="1 2" key="1">
    <citation type="submission" date="2016-11" db="EMBL/GenBank/DDBJ databases">
        <authorList>
            <person name="Jaros S."/>
            <person name="Januszkiewicz K."/>
            <person name="Wedrychowicz H."/>
        </authorList>
    </citation>
    <scope>NUCLEOTIDE SEQUENCE [LARGE SCALE GENOMIC DNA]</scope>
    <source>
        <strain evidence="1 2">DSM 22153</strain>
    </source>
</reference>
<proteinExistence type="predicted"/>
<name>A0A1M7CPA9_9HYPH</name>
<evidence type="ECO:0000313" key="1">
    <source>
        <dbReference type="EMBL" id="SHL68997.1"/>
    </source>
</evidence>
<organism evidence="1 2">
    <name type="scientific">Roseibium suaedae</name>
    <dbReference type="NCBI Taxonomy" id="735517"/>
    <lineage>
        <taxon>Bacteria</taxon>
        <taxon>Pseudomonadati</taxon>
        <taxon>Pseudomonadota</taxon>
        <taxon>Alphaproteobacteria</taxon>
        <taxon>Hyphomicrobiales</taxon>
        <taxon>Stappiaceae</taxon>
        <taxon>Roseibium</taxon>
    </lineage>
</organism>
<dbReference type="EMBL" id="FRBW01000001">
    <property type="protein sequence ID" value="SHL68997.1"/>
    <property type="molecule type" value="Genomic_DNA"/>
</dbReference>
<sequence>MTTTIDGIAYPNTLVEISRNKTFCYEFLLSFKGKKEIYNMLRFVLFPEKPTDIYFYYLSKSAKYKFKLPTPIMKAVETYAPTKDFGSSGWADVVSQIHRHARAQVQQKKVIEEFFSSRAFQKMHQKETKAEDQKLVKKFGNPTMVAVRAGIKYAPEVDEIIILLVKKQKNEAVAKAKVLLRKQGVKAKPEDLIKAFQSGKSLKELA</sequence>
<dbReference type="AlphaFoldDB" id="A0A1M7CPA9"/>
<protein>
    <submittedName>
        <fullName evidence="1">Uncharacterized protein</fullName>
    </submittedName>
</protein>
<evidence type="ECO:0000313" key="2">
    <source>
        <dbReference type="Proteomes" id="UP000186002"/>
    </source>
</evidence>
<keyword evidence="2" id="KW-1185">Reference proteome</keyword>